<evidence type="ECO:0000256" key="13">
    <source>
        <dbReference type="ARBA" id="ARBA00033392"/>
    </source>
</evidence>
<sequence length="242" mass="27554">MKKFTVLTLFPEMFAGFVTTSIIKKALERKLIAIEIVDIRDYSVGKHHQVDDYQYGGGQGMVLMLEPLVKAIRAHQTSNSLVVLLTPQGQTYQQKMAVNLANDKADLILICGHYEGFDERILHYVDLELSLGDYVLTGGELASMVVIDSIARLATDVINPESHQNDSFSEELLDYPVYTKPVTFEGHEVPAVLLSGHHQNIAQWREFKAFEKTFYKRPDLLKDKKLSELQQKWLAELEQKEN</sequence>
<dbReference type="KEGG" id="ssyr:SSYRP_v1c02590"/>
<dbReference type="HAMAP" id="MF_00605">
    <property type="entry name" value="TrmD"/>
    <property type="match status" value="1"/>
</dbReference>
<evidence type="ECO:0000313" key="19">
    <source>
        <dbReference type="EMBL" id="AGM25855.1"/>
    </source>
</evidence>
<evidence type="ECO:0000256" key="8">
    <source>
        <dbReference type="ARBA" id="ARBA00022603"/>
    </source>
</evidence>
<evidence type="ECO:0000256" key="3">
    <source>
        <dbReference type="ARBA" id="ARBA00007630"/>
    </source>
</evidence>
<dbReference type="RefSeq" id="WP_016340504.1">
    <property type="nucleotide sequence ID" value="NC_021284.1"/>
</dbReference>
<dbReference type="InterPro" id="IPR029028">
    <property type="entry name" value="Alpha/beta_knot_MTases"/>
</dbReference>
<dbReference type="Gene3D" id="1.10.1270.20">
    <property type="entry name" value="tRNA(m1g37)methyltransferase, domain 2"/>
    <property type="match status" value="1"/>
</dbReference>
<evidence type="ECO:0000256" key="4">
    <source>
        <dbReference type="ARBA" id="ARBA00011738"/>
    </source>
</evidence>
<reference evidence="19 20" key="1">
    <citation type="journal article" date="2013" name="Genome Biol. Evol.">
        <title>Complete genomes of two dipteran-associated spiroplasmas provided insights into the origin, dynamics, and impacts of viral invasion in spiroplasma.</title>
        <authorList>
            <person name="Ku C."/>
            <person name="Lo W.S."/>
            <person name="Chen L.L."/>
            <person name="Kuo C.H."/>
        </authorList>
    </citation>
    <scope>NUCLEOTIDE SEQUENCE [LARGE SCALE GENOMIC DNA]</scope>
    <source>
        <strain evidence="19">EA-1</strain>
    </source>
</reference>
<evidence type="ECO:0000256" key="1">
    <source>
        <dbReference type="ARBA" id="ARBA00002634"/>
    </source>
</evidence>
<evidence type="ECO:0000256" key="9">
    <source>
        <dbReference type="ARBA" id="ARBA00022679"/>
    </source>
</evidence>
<comment type="subunit">
    <text evidence="4 15 17">Homodimer.</text>
</comment>
<dbReference type="FunFam" id="3.40.1280.10:FF:000001">
    <property type="entry name" value="tRNA (guanine-N(1)-)-methyltransferase"/>
    <property type="match status" value="1"/>
</dbReference>
<keyword evidence="20" id="KW-1185">Reference proteome</keyword>
<dbReference type="GO" id="GO:0052906">
    <property type="term" value="F:tRNA (guanine(37)-N1)-methyltransferase activity"/>
    <property type="evidence" value="ECO:0007669"/>
    <property type="project" value="UniProtKB-UniRule"/>
</dbReference>
<evidence type="ECO:0000256" key="2">
    <source>
        <dbReference type="ARBA" id="ARBA00004496"/>
    </source>
</evidence>
<dbReference type="STRING" id="1276229.SSYRP_v1c02590"/>
<evidence type="ECO:0000256" key="10">
    <source>
        <dbReference type="ARBA" id="ARBA00022691"/>
    </source>
</evidence>
<dbReference type="Pfam" id="PF01746">
    <property type="entry name" value="tRNA_m1G_MT"/>
    <property type="match status" value="1"/>
</dbReference>
<dbReference type="PANTHER" id="PTHR46417">
    <property type="entry name" value="TRNA (GUANINE-N(1)-)-METHYLTRANSFERASE"/>
    <property type="match status" value="1"/>
</dbReference>
<evidence type="ECO:0000256" key="12">
    <source>
        <dbReference type="ARBA" id="ARBA00029736"/>
    </source>
</evidence>
<dbReference type="eggNOG" id="COG0336">
    <property type="taxonomic scope" value="Bacteria"/>
</dbReference>
<dbReference type="EMBL" id="CP005078">
    <property type="protein sequence ID" value="AGM25855.1"/>
    <property type="molecule type" value="Genomic_DNA"/>
</dbReference>
<dbReference type="HOGENOM" id="CLU_047363_0_1_14"/>
<accession>R4UI77</accession>
<comment type="subcellular location">
    <subcellularLocation>
        <location evidence="2 15 17">Cytoplasm</location>
    </subcellularLocation>
</comment>
<name>R4UI77_9MOLU</name>
<keyword evidence="9 15" id="KW-0808">Transferase</keyword>
<dbReference type="InterPro" id="IPR023148">
    <property type="entry name" value="tRNA_m1G_MeTrfase_C_sf"/>
</dbReference>
<dbReference type="FunFam" id="1.10.1270.20:FF:000001">
    <property type="entry name" value="tRNA (guanine-N(1)-)-methyltransferase"/>
    <property type="match status" value="1"/>
</dbReference>
<keyword evidence="11 15" id="KW-0819">tRNA processing</keyword>
<evidence type="ECO:0000256" key="17">
    <source>
        <dbReference type="RuleBase" id="RU003464"/>
    </source>
</evidence>
<feature type="binding site" evidence="15 16">
    <location>
        <begin position="131"/>
        <end position="136"/>
    </location>
    <ligand>
        <name>S-adenosyl-L-methionine</name>
        <dbReference type="ChEBI" id="CHEBI:59789"/>
    </ligand>
</feature>
<dbReference type="InterPro" id="IPR002649">
    <property type="entry name" value="tRNA_m1G_MeTrfase_TrmD"/>
</dbReference>
<evidence type="ECO:0000256" key="16">
    <source>
        <dbReference type="PIRSR" id="PIRSR000386-1"/>
    </source>
</evidence>
<dbReference type="SUPFAM" id="SSF75217">
    <property type="entry name" value="alpha/beta knot"/>
    <property type="match status" value="1"/>
</dbReference>
<evidence type="ECO:0000256" key="7">
    <source>
        <dbReference type="ARBA" id="ARBA00022490"/>
    </source>
</evidence>
<evidence type="ECO:0000259" key="18">
    <source>
        <dbReference type="Pfam" id="PF01746"/>
    </source>
</evidence>
<dbReference type="EC" id="2.1.1.228" evidence="5 15"/>
<keyword evidence="8 15" id="KW-0489">Methyltransferase</keyword>
<keyword evidence="7 15" id="KW-0963">Cytoplasm</keyword>
<gene>
    <name evidence="15 19" type="primary">trmD</name>
    <name evidence="19" type="ORF">SSYRP_v1c02590</name>
</gene>
<evidence type="ECO:0000256" key="6">
    <source>
        <dbReference type="ARBA" id="ARBA00014679"/>
    </source>
</evidence>
<protein>
    <recommendedName>
        <fullName evidence="6 15">tRNA (guanine-N(1)-)-methyltransferase</fullName>
        <ecNumber evidence="5 15">2.1.1.228</ecNumber>
    </recommendedName>
    <alternativeName>
        <fullName evidence="12 15">M1G-methyltransferase</fullName>
    </alternativeName>
    <alternativeName>
        <fullName evidence="13 15">tRNA [GM37] methyltransferase</fullName>
    </alternativeName>
</protein>
<feature type="binding site" evidence="15 16">
    <location>
        <position position="112"/>
    </location>
    <ligand>
        <name>S-adenosyl-L-methionine</name>
        <dbReference type="ChEBI" id="CHEBI:59789"/>
    </ligand>
</feature>
<comment type="function">
    <text evidence="1 15 17">Specifically methylates guanosine-37 in various tRNAs.</text>
</comment>
<dbReference type="NCBIfam" id="NF000648">
    <property type="entry name" value="PRK00026.1"/>
    <property type="match status" value="1"/>
</dbReference>
<dbReference type="PANTHER" id="PTHR46417:SF1">
    <property type="entry name" value="TRNA (GUANINE-N(1)-)-METHYLTRANSFERASE"/>
    <property type="match status" value="1"/>
</dbReference>
<dbReference type="PATRIC" id="fig|1276229.3.peg.258"/>
<dbReference type="InterPro" id="IPR016009">
    <property type="entry name" value="tRNA_MeTrfase_TRMD/TRM10"/>
</dbReference>
<keyword evidence="10 15" id="KW-0949">S-adenosyl-L-methionine</keyword>
<proteinExistence type="inferred from homology"/>
<dbReference type="GO" id="GO:0002939">
    <property type="term" value="P:tRNA N1-guanine methylation"/>
    <property type="evidence" value="ECO:0007669"/>
    <property type="project" value="TreeGrafter"/>
</dbReference>
<dbReference type="NCBIfam" id="TIGR00088">
    <property type="entry name" value="trmD"/>
    <property type="match status" value="1"/>
</dbReference>
<dbReference type="InterPro" id="IPR029026">
    <property type="entry name" value="tRNA_m1G_MTases_N"/>
</dbReference>
<dbReference type="Gene3D" id="3.40.1280.10">
    <property type="match status" value="1"/>
</dbReference>
<dbReference type="PIRSF" id="PIRSF000386">
    <property type="entry name" value="tRNA_mtase"/>
    <property type="match status" value="1"/>
</dbReference>
<comment type="similarity">
    <text evidence="3 15 17">Belongs to the RNA methyltransferase TrmD family.</text>
</comment>
<dbReference type="GO" id="GO:0005829">
    <property type="term" value="C:cytosol"/>
    <property type="evidence" value="ECO:0007669"/>
    <property type="project" value="TreeGrafter"/>
</dbReference>
<dbReference type="AlphaFoldDB" id="R4UI77"/>
<comment type="catalytic activity">
    <reaction evidence="14 15 17">
        <text>guanosine(37) in tRNA + S-adenosyl-L-methionine = N(1)-methylguanosine(37) in tRNA + S-adenosyl-L-homocysteine + H(+)</text>
        <dbReference type="Rhea" id="RHEA:36899"/>
        <dbReference type="Rhea" id="RHEA-COMP:10145"/>
        <dbReference type="Rhea" id="RHEA-COMP:10147"/>
        <dbReference type="ChEBI" id="CHEBI:15378"/>
        <dbReference type="ChEBI" id="CHEBI:57856"/>
        <dbReference type="ChEBI" id="CHEBI:59789"/>
        <dbReference type="ChEBI" id="CHEBI:73542"/>
        <dbReference type="ChEBI" id="CHEBI:74269"/>
        <dbReference type="EC" id="2.1.1.228"/>
    </reaction>
</comment>
<organism evidence="19 20">
    <name type="scientific">Spiroplasma syrphidicola EA-1</name>
    <dbReference type="NCBI Taxonomy" id="1276229"/>
    <lineage>
        <taxon>Bacteria</taxon>
        <taxon>Bacillati</taxon>
        <taxon>Mycoplasmatota</taxon>
        <taxon>Mollicutes</taxon>
        <taxon>Entomoplasmatales</taxon>
        <taxon>Spiroplasmataceae</taxon>
        <taxon>Spiroplasma</taxon>
    </lineage>
</organism>
<feature type="domain" description="tRNA methyltransferase TRMD/TRM10-type" evidence="18">
    <location>
        <begin position="3"/>
        <end position="222"/>
    </location>
</feature>
<dbReference type="CDD" id="cd18080">
    <property type="entry name" value="TrmD-like"/>
    <property type="match status" value="1"/>
</dbReference>
<evidence type="ECO:0000256" key="14">
    <source>
        <dbReference type="ARBA" id="ARBA00047783"/>
    </source>
</evidence>
<dbReference type="OrthoDB" id="9807416at2"/>
<evidence type="ECO:0000256" key="5">
    <source>
        <dbReference type="ARBA" id="ARBA00012807"/>
    </source>
</evidence>
<dbReference type="Proteomes" id="UP000013963">
    <property type="component" value="Chromosome"/>
</dbReference>
<evidence type="ECO:0000256" key="15">
    <source>
        <dbReference type="HAMAP-Rule" id="MF_00605"/>
    </source>
</evidence>
<evidence type="ECO:0000313" key="20">
    <source>
        <dbReference type="Proteomes" id="UP000013963"/>
    </source>
</evidence>
<evidence type="ECO:0000256" key="11">
    <source>
        <dbReference type="ARBA" id="ARBA00022694"/>
    </source>
</evidence>